<protein>
    <submittedName>
        <fullName evidence="1">Uncharacterized protein</fullName>
    </submittedName>
</protein>
<sequence>MSISDRLREIESEYSLFRYNINGVKIWEKIRYIVYRKIEKELSSNQEKSKSNQSLTKKVGGLFKSTFTQNPFLVGDTEYLIYGHGRRKKEEGGYFWDIYVDCITEYCNLNNVYMSHEKALNAEKQTKTKCLKNLDPLFVGCALLRKIGLFSVSLSKKDKRNIKNVTNILEEKFKIKIDLLNLVSKYLSVRRSLLFAYEKILNKVKPRVAMVVVSYTKSKQIFIDACHNNGVPVVELQHGAISDDHIGYNYPQEVNVRSFPDYIFVWGKYWKKSASFPISDDRVMCTGFPYLDEKKKIYNKRKTARNTILFISQWTVGRQLSKLAINTYKNKNIQFDVLYKLHPSEYEKWEEKYPELTKSNINVIGRSGPPLYQLFANSYAQVGVYSTAIYEGLCFGLKTFIFQCPKSKPLQPLVSDGSAKYISSAEDIECHISSKDMNFDSDNYFRPNALQKTCDTLERLRAGASIHYS</sequence>
<evidence type="ECO:0000313" key="1">
    <source>
        <dbReference type="EMBL" id="CBH23627.1"/>
    </source>
</evidence>
<gene>
    <name evidence="1" type="ordered locus">SRM_00706</name>
</gene>
<dbReference type="AlphaFoldDB" id="D5H6H2"/>
<dbReference type="RefSeq" id="WP_013061143.1">
    <property type="nucleotide sequence ID" value="NC_014032.1"/>
</dbReference>
<evidence type="ECO:0000313" key="2">
    <source>
        <dbReference type="Proteomes" id="UP000000933"/>
    </source>
</evidence>
<dbReference type="EMBL" id="FP565814">
    <property type="protein sequence ID" value="CBH23627.1"/>
    <property type="molecule type" value="Genomic_DNA"/>
</dbReference>
<name>D5H6H2_SALRM</name>
<reference evidence="1 2" key="1">
    <citation type="journal article" date="2010" name="ISME J.">
        <title>Fine-scale evolution: genomic, phenotypic and ecological differentiation in two coexisting Salinibacter ruber strains.</title>
        <authorList>
            <person name="Pena A."/>
            <person name="Teeling H."/>
            <person name="Huerta-Cepas J."/>
            <person name="Santos F."/>
            <person name="Yarza P."/>
            <person name="Brito-Echeverria J."/>
            <person name="Lucio M."/>
            <person name="Schmitt-Kopplin P."/>
            <person name="Meseguer I."/>
            <person name="Schenowitz C."/>
            <person name="Dossat C."/>
            <person name="Barbe V."/>
            <person name="Dopazo J."/>
            <person name="Rossello-Mora R."/>
            <person name="Schuler M."/>
            <person name="Glockner F.O."/>
            <person name="Amann R."/>
            <person name="Gabaldon T."/>
            <person name="Anton J."/>
        </authorList>
    </citation>
    <scope>NUCLEOTIDE SEQUENCE [LARGE SCALE GENOMIC DNA]</scope>
    <source>
        <strain evidence="1 2">M8</strain>
    </source>
</reference>
<dbReference type="Proteomes" id="UP000000933">
    <property type="component" value="Chromosome"/>
</dbReference>
<accession>D5H6H2</accession>
<reference evidence="2" key="2">
    <citation type="submission" date="2010-04" db="EMBL/GenBank/DDBJ databases">
        <title>Genome sequence of Salinibacter ruber M8.</title>
        <authorList>
            <consortium name="Genoscope"/>
        </authorList>
    </citation>
    <scope>NUCLEOTIDE SEQUENCE [LARGE SCALE GENOMIC DNA]</scope>
    <source>
        <strain evidence="2">M8</strain>
    </source>
</reference>
<dbReference type="KEGG" id="srm:SRM_00706"/>
<organism evidence="1 2">
    <name type="scientific">Salinibacter ruber (strain M8)</name>
    <dbReference type="NCBI Taxonomy" id="761659"/>
    <lineage>
        <taxon>Bacteria</taxon>
        <taxon>Pseudomonadati</taxon>
        <taxon>Rhodothermota</taxon>
        <taxon>Rhodothermia</taxon>
        <taxon>Rhodothermales</taxon>
        <taxon>Salinibacteraceae</taxon>
        <taxon>Salinibacter</taxon>
    </lineage>
</organism>
<dbReference type="HOGENOM" id="CLU_043934_0_0_10"/>
<proteinExistence type="predicted"/>